<comment type="caution">
    <text evidence="1">The sequence shown here is derived from an EMBL/GenBank/DDBJ whole genome shotgun (WGS) entry which is preliminary data.</text>
</comment>
<gene>
    <name evidence="1" type="ORF">F6A08_08940</name>
</gene>
<dbReference type="InterPro" id="IPR007739">
    <property type="entry name" value="RgpF"/>
</dbReference>
<dbReference type="Pfam" id="PF05045">
    <property type="entry name" value="RgpF"/>
    <property type="match status" value="1"/>
</dbReference>
<sequence length="337" mass="38377">MTKRIAIVAHYDPRGDVAPHVLRQLDELGTVFDDVVLATTVDLSTAASDAISSRATLVRRANYGHDFGSWRDCLERYDWGQSHDEVLLTNDSYVGFFRPLSKIVASMSARPVELWGITRSNRHAPHVQSYFLHFSGAAVHSQAFRRFWTDAKPAPDRASAIAEQEIGISQAMMNAGFSIGSYFEPTRAERLLAVRRGIHWLRKRRQRFPARFDSAEDSYFDARRRRDPAQADNLNWSSAFADATLDDGRLPLIKLDTLRYDPYWLGAGTLLTALEARYPEQMQGVRDYLEQTRSAYSERRYENYGFAKLNPIERAAFGYRTPKRTGKRGLSPDVDDS</sequence>
<evidence type="ECO:0000313" key="1">
    <source>
        <dbReference type="EMBL" id="KAB1864244.1"/>
    </source>
</evidence>
<reference evidence="2" key="1">
    <citation type="submission" date="2019-09" db="EMBL/GenBank/DDBJ databases">
        <title>Whole genome sequencing of Microbacterium maritypicum.</title>
        <authorList>
            <person name="Lenchi N."/>
        </authorList>
    </citation>
    <scope>NUCLEOTIDE SEQUENCE [LARGE SCALE GENOMIC DNA]</scope>
    <source>
        <strain evidence="2">G1</strain>
    </source>
</reference>
<protein>
    <recommendedName>
        <fullName evidence="3">Rhamnan synthesis protein F</fullName>
    </recommendedName>
</protein>
<dbReference type="EMBL" id="WAAO01000002">
    <property type="protein sequence ID" value="KAB1864244.1"/>
    <property type="molecule type" value="Genomic_DNA"/>
</dbReference>
<organism evidence="1 2">
    <name type="scientific">Microbacterium algeriense</name>
    <dbReference type="NCBI Taxonomy" id="2615184"/>
    <lineage>
        <taxon>Bacteria</taxon>
        <taxon>Bacillati</taxon>
        <taxon>Actinomycetota</taxon>
        <taxon>Actinomycetes</taxon>
        <taxon>Micrococcales</taxon>
        <taxon>Microbacteriaceae</taxon>
        <taxon>Microbacterium</taxon>
    </lineage>
</organism>
<accession>A0ABQ6V500</accession>
<evidence type="ECO:0000313" key="2">
    <source>
        <dbReference type="Proteomes" id="UP000478836"/>
    </source>
</evidence>
<keyword evidence="2" id="KW-1185">Reference proteome</keyword>
<dbReference type="GeneID" id="77476576"/>
<evidence type="ECO:0008006" key="3">
    <source>
        <dbReference type="Google" id="ProtNLM"/>
    </source>
</evidence>
<dbReference type="Proteomes" id="UP000478836">
    <property type="component" value="Unassembled WGS sequence"/>
</dbReference>
<name>A0ABQ6V500_9MICO</name>
<dbReference type="RefSeq" id="WP_124895238.1">
    <property type="nucleotide sequence ID" value="NZ_CBDRDJ010000001.1"/>
</dbReference>
<proteinExistence type="predicted"/>